<feature type="region of interest" description="Disordered" evidence="6">
    <location>
        <begin position="95"/>
        <end position="115"/>
    </location>
</feature>
<dbReference type="GO" id="GO:0000976">
    <property type="term" value="F:transcription cis-regulatory region binding"/>
    <property type="evidence" value="ECO:0007669"/>
    <property type="project" value="TreeGrafter"/>
</dbReference>
<dbReference type="PANTHER" id="PTHR32096:SF133">
    <property type="entry name" value="WRKY TRANSCRIPTION FACTOR 41-RELATED"/>
    <property type="match status" value="1"/>
</dbReference>
<dbReference type="Pfam" id="PF03106">
    <property type="entry name" value="WRKY"/>
    <property type="match status" value="1"/>
</dbReference>
<dbReference type="SUPFAM" id="SSF118290">
    <property type="entry name" value="WRKY DNA-binding domain"/>
    <property type="match status" value="1"/>
</dbReference>
<evidence type="ECO:0000256" key="4">
    <source>
        <dbReference type="ARBA" id="ARBA00023163"/>
    </source>
</evidence>
<name>A0AAW1M211_SAPOF</name>
<feature type="domain" description="WRKY" evidence="7">
    <location>
        <begin position="131"/>
        <end position="194"/>
    </location>
</feature>
<comment type="caution">
    <text evidence="8">The sequence shown here is derived from an EMBL/GenBank/DDBJ whole genome shotgun (WGS) entry which is preliminary data.</text>
</comment>
<keyword evidence="2" id="KW-0805">Transcription regulation</keyword>
<dbReference type="SMART" id="SM00774">
    <property type="entry name" value="WRKY"/>
    <property type="match status" value="1"/>
</dbReference>
<keyword evidence="5" id="KW-0539">Nucleus</keyword>
<evidence type="ECO:0000259" key="7">
    <source>
        <dbReference type="PROSITE" id="PS50811"/>
    </source>
</evidence>
<protein>
    <recommendedName>
        <fullName evidence="7">WRKY domain-containing protein</fullName>
    </recommendedName>
</protein>
<evidence type="ECO:0000313" key="8">
    <source>
        <dbReference type="EMBL" id="KAK9743139.1"/>
    </source>
</evidence>
<accession>A0AAW1M211</accession>
<gene>
    <name evidence="8" type="ORF">RND81_03G219800</name>
</gene>
<dbReference type="GO" id="GO:0003700">
    <property type="term" value="F:DNA-binding transcription factor activity"/>
    <property type="evidence" value="ECO:0007669"/>
    <property type="project" value="InterPro"/>
</dbReference>
<evidence type="ECO:0000256" key="6">
    <source>
        <dbReference type="SAM" id="MobiDB-lite"/>
    </source>
</evidence>
<dbReference type="Proteomes" id="UP001443914">
    <property type="component" value="Unassembled WGS sequence"/>
</dbReference>
<proteinExistence type="predicted"/>
<dbReference type="PANTHER" id="PTHR32096">
    <property type="entry name" value="WRKY TRANSCRIPTION FACTOR 30-RELATED-RELATED"/>
    <property type="match status" value="1"/>
</dbReference>
<comment type="subcellular location">
    <subcellularLocation>
        <location evidence="1">Nucleus</location>
    </subcellularLocation>
</comment>
<dbReference type="PROSITE" id="PS50811">
    <property type="entry name" value="WRKY"/>
    <property type="match status" value="1"/>
</dbReference>
<dbReference type="EMBL" id="JBDFQZ010000003">
    <property type="protein sequence ID" value="KAK9743139.1"/>
    <property type="molecule type" value="Genomic_DNA"/>
</dbReference>
<evidence type="ECO:0000256" key="3">
    <source>
        <dbReference type="ARBA" id="ARBA00023125"/>
    </source>
</evidence>
<organism evidence="8 9">
    <name type="scientific">Saponaria officinalis</name>
    <name type="common">Common soapwort</name>
    <name type="synonym">Lychnis saponaria</name>
    <dbReference type="NCBI Taxonomy" id="3572"/>
    <lineage>
        <taxon>Eukaryota</taxon>
        <taxon>Viridiplantae</taxon>
        <taxon>Streptophyta</taxon>
        <taxon>Embryophyta</taxon>
        <taxon>Tracheophyta</taxon>
        <taxon>Spermatophyta</taxon>
        <taxon>Magnoliopsida</taxon>
        <taxon>eudicotyledons</taxon>
        <taxon>Gunneridae</taxon>
        <taxon>Pentapetalae</taxon>
        <taxon>Caryophyllales</taxon>
        <taxon>Caryophyllaceae</taxon>
        <taxon>Caryophylleae</taxon>
        <taxon>Saponaria</taxon>
    </lineage>
</organism>
<dbReference type="Gene3D" id="2.20.25.80">
    <property type="entry name" value="WRKY domain"/>
    <property type="match status" value="1"/>
</dbReference>
<feature type="region of interest" description="Disordered" evidence="6">
    <location>
        <begin position="313"/>
        <end position="333"/>
    </location>
</feature>
<sequence length="350" mass="39482">MENYYDFDQRAQMINELLKGLESAKQLQNQITNNTILSSLSNNDDQTLNYSSLIEKMMSTFDKSITIAKQINPLNNNNNNNHVQLELTHPLIVGSPISENSQPNRHASKRRKTMPRWTKTVKISPDITINGLEGPLNDGFSWRKYGQKGIFGAKFPRGYYRCTYKHTKSCKATKQVQQSDEDSSIYQVMYKGNHTCNPRPNNIQAQAQARTNYPPQPAESPPTNYPISHPTTHEVFLGLGPEGDVEIEPNTTDPAQIFRSFTFNSSLLEPEHLDNILNYSAVLTSPTTSGSNYFPTSSYRDIGPRFALNVQTSESDINSSNSGQNSVNNSPTTDDFEFPLEWLDIDPNLF</sequence>
<evidence type="ECO:0000313" key="9">
    <source>
        <dbReference type="Proteomes" id="UP001443914"/>
    </source>
</evidence>
<evidence type="ECO:0000256" key="5">
    <source>
        <dbReference type="ARBA" id="ARBA00023242"/>
    </source>
</evidence>
<dbReference type="GO" id="GO:0005634">
    <property type="term" value="C:nucleus"/>
    <property type="evidence" value="ECO:0007669"/>
    <property type="project" value="UniProtKB-SubCell"/>
</dbReference>
<evidence type="ECO:0000256" key="2">
    <source>
        <dbReference type="ARBA" id="ARBA00023015"/>
    </source>
</evidence>
<dbReference type="InterPro" id="IPR003657">
    <property type="entry name" value="WRKY_dom"/>
</dbReference>
<dbReference type="InterPro" id="IPR036576">
    <property type="entry name" value="WRKY_dom_sf"/>
</dbReference>
<reference evidence="8" key="1">
    <citation type="submission" date="2024-03" db="EMBL/GenBank/DDBJ databases">
        <title>WGS assembly of Saponaria officinalis var. Norfolk2.</title>
        <authorList>
            <person name="Jenkins J."/>
            <person name="Shu S."/>
            <person name="Grimwood J."/>
            <person name="Barry K."/>
            <person name="Goodstein D."/>
            <person name="Schmutz J."/>
            <person name="Leebens-Mack J."/>
            <person name="Osbourn A."/>
        </authorList>
    </citation>
    <scope>NUCLEOTIDE SEQUENCE [LARGE SCALE GENOMIC DNA]</scope>
    <source>
        <strain evidence="8">JIC</strain>
    </source>
</reference>
<dbReference type="AlphaFoldDB" id="A0AAW1M211"/>
<keyword evidence="4" id="KW-0804">Transcription</keyword>
<evidence type="ECO:0000256" key="1">
    <source>
        <dbReference type="ARBA" id="ARBA00004123"/>
    </source>
</evidence>
<feature type="compositionally biased region" description="Low complexity" evidence="6">
    <location>
        <begin position="318"/>
        <end position="330"/>
    </location>
</feature>
<dbReference type="InterPro" id="IPR044810">
    <property type="entry name" value="WRKY_plant"/>
</dbReference>
<keyword evidence="9" id="KW-1185">Reference proteome</keyword>
<keyword evidence="3" id="KW-0238">DNA-binding</keyword>